<comment type="caution">
    <text evidence="15">The sequence shown here is derived from an EMBL/GenBank/DDBJ whole genome shotgun (WGS) entry which is preliminary data.</text>
</comment>
<keyword evidence="11" id="KW-0411">Iron-sulfur</keyword>
<evidence type="ECO:0000313" key="16">
    <source>
        <dbReference type="Proteomes" id="UP000235346"/>
    </source>
</evidence>
<dbReference type="OrthoDB" id="9796486at2"/>
<dbReference type="InterPro" id="IPR050415">
    <property type="entry name" value="MRET"/>
</dbReference>
<dbReference type="GO" id="GO:0050660">
    <property type="term" value="F:flavin adenine dinucleotide binding"/>
    <property type="evidence" value="ECO:0007669"/>
    <property type="project" value="TreeGrafter"/>
</dbReference>
<dbReference type="InterPro" id="IPR013112">
    <property type="entry name" value="FAD-bd_8"/>
</dbReference>
<dbReference type="PRINTS" id="PR00410">
    <property type="entry name" value="PHEHYDRXLASE"/>
</dbReference>
<evidence type="ECO:0000256" key="6">
    <source>
        <dbReference type="ARBA" id="ARBA00022723"/>
    </source>
</evidence>
<evidence type="ECO:0000256" key="3">
    <source>
        <dbReference type="ARBA" id="ARBA00022630"/>
    </source>
</evidence>
<evidence type="ECO:0000256" key="5">
    <source>
        <dbReference type="ARBA" id="ARBA00022714"/>
    </source>
</evidence>
<dbReference type="RefSeq" id="WP_102627208.1">
    <property type="nucleotide sequence ID" value="NZ_PDOH01000055.1"/>
</dbReference>
<feature type="transmembrane region" description="Helical" evidence="13">
    <location>
        <begin position="179"/>
        <end position="198"/>
    </location>
</feature>
<dbReference type="GO" id="GO:0016020">
    <property type="term" value="C:membrane"/>
    <property type="evidence" value="ECO:0007669"/>
    <property type="project" value="UniProtKB-SubCell"/>
</dbReference>
<dbReference type="PANTHER" id="PTHR47354">
    <property type="entry name" value="NADH OXIDOREDUCTASE HCR"/>
    <property type="match status" value="1"/>
</dbReference>
<evidence type="ECO:0000256" key="11">
    <source>
        <dbReference type="ARBA" id="ARBA00023014"/>
    </source>
</evidence>
<dbReference type="GO" id="GO:0051537">
    <property type="term" value="F:2 iron, 2 sulfur cluster binding"/>
    <property type="evidence" value="ECO:0007669"/>
    <property type="project" value="UniProtKB-KW"/>
</dbReference>
<comment type="subcellular location">
    <subcellularLocation>
        <location evidence="2">Membrane</location>
        <topology evidence="2">Multi-pass membrane protein</topology>
    </subcellularLocation>
</comment>
<keyword evidence="8 13" id="KW-1133">Transmembrane helix</keyword>
<dbReference type="InterPro" id="IPR039261">
    <property type="entry name" value="FNR_nucleotide-bd"/>
</dbReference>
<dbReference type="InterPro" id="IPR017938">
    <property type="entry name" value="Riboflavin_synthase-like_b-brl"/>
</dbReference>
<keyword evidence="10" id="KW-0408">Iron</keyword>
<keyword evidence="5" id="KW-0001">2Fe-2S</keyword>
<dbReference type="Gene3D" id="2.40.30.10">
    <property type="entry name" value="Translation factors"/>
    <property type="match status" value="1"/>
</dbReference>
<sequence>MRRYPKPGDIALVVALLVPLVVALPRLGWPGAEGAGAWLGWIGRTTGILGLAMLLLAAAVSIRLPGMDRWFGGLARLWHLHHWLGFGAFILVMIHALALGLAAVSLSLEVAVVTLFPPLSHAAVWFGWLAWLAMVIFLAPTFDFFGRPHYQRWKRLHLVSAAALVLGLGHALLLAGETALWWLLGLAGLAAIAWRKLVSPRVARHAYRIETVTPLARGVVELVLAPEGKGIEHEAGQFVYLTPLDETLTAGHGEEHPYTIASAPGDARLRIGIKDLGDASHALLGVTPGTRVLVEGPYGEFYGRRFPERDRLWLGGGIGITPFVGGAREIAERGLAGGRVHLVYLANGPDRAYYLDELEAIGARVEGFTVTPHFYRELGPLTEAFLREHCSDFTEREIYLCGPPAMNAFLKRLLADQGIPASRLHSEVFDFL</sequence>
<proteinExistence type="predicted"/>
<evidence type="ECO:0000256" key="10">
    <source>
        <dbReference type="ARBA" id="ARBA00023004"/>
    </source>
</evidence>
<feature type="transmembrane region" description="Helical" evidence="13">
    <location>
        <begin position="39"/>
        <end position="62"/>
    </location>
</feature>
<feature type="transmembrane region" description="Helical" evidence="13">
    <location>
        <begin position="124"/>
        <end position="144"/>
    </location>
</feature>
<protein>
    <submittedName>
        <fullName evidence="15">Oxidoreductase</fullName>
    </submittedName>
</protein>
<evidence type="ECO:0000256" key="2">
    <source>
        <dbReference type="ARBA" id="ARBA00004141"/>
    </source>
</evidence>
<keyword evidence="9" id="KW-0560">Oxidoreductase</keyword>
<dbReference type="PROSITE" id="PS51384">
    <property type="entry name" value="FAD_FR"/>
    <property type="match status" value="1"/>
</dbReference>
<dbReference type="InterPro" id="IPR001433">
    <property type="entry name" value="OxRdtase_FAD/NAD-bd"/>
</dbReference>
<dbReference type="InterPro" id="IPR017927">
    <property type="entry name" value="FAD-bd_FR_type"/>
</dbReference>
<dbReference type="AlphaFoldDB" id="A0A2N7TQ26"/>
<evidence type="ECO:0000256" key="1">
    <source>
        <dbReference type="ARBA" id="ARBA00001974"/>
    </source>
</evidence>
<dbReference type="Pfam" id="PF08022">
    <property type="entry name" value="FAD_binding_8"/>
    <property type="match status" value="1"/>
</dbReference>
<feature type="domain" description="FAD-binding FR-type" evidence="14">
    <location>
        <begin position="202"/>
        <end position="304"/>
    </location>
</feature>
<dbReference type="EMBL" id="PNRE01000033">
    <property type="protein sequence ID" value="PMR70311.1"/>
    <property type="molecule type" value="Genomic_DNA"/>
</dbReference>
<evidence type="ECO:0000256" key="8">
    <source>
        <dbReference type="ARBA" id="ARBA00022989"/>
    </source>
</evidence>
<evidence type="ECO:0000256" key="7">
    <source>
        <dbReference type="ARBA" id="ARBA00022827"/>
    </source>
</evidence>
<dbReference type="Proteomes" id="UP000235346">
    <property type="component" value="Unassembled WGS sequence"/>
</dbReference>
<dbReference type="GO" id="GO:0016491">
    <property type="term" value="F:oxidoreductase activity"/>
    <property type="evidence" value="ECO:0007669"/>
    <property type="project" value="UniProtKB-KW"/>
</dbReference>
<organism evidence="15 16">
    <name type="scientific">Halomonas heilongjiangensis</name>
    <dbReference type="NCBI Taxonomy" id="1387883"/>
    <lineage>
        <taxon>Bacteria</taxon>
        <taxon>Pseudomonadati</taxon>
        <taxon>Pseudomonadota</taxon>
        <taxon>Gammaproteobacteria</taxon>
        <taxon>Oceanospirillales</taxon>
        <taxon>Halomonadaceae</taxon>
        <taxon>Halomonas</taxon>
    </lineage>
</organism>
<evidence type="ECO:0000256" key="4">
    <source>
        <dbReference type="ARBA" id="ARBA00022692"/>
    </source>
</evidence>
<dbReference type="SUPFAM" id="SSF52343">
    <property type="entry name" value="Ferredoxin reductase-like, C-terminal NADP-linked domain"/>
    <property type="match status" value="1"/>
</dbReference>
<keyword evidence="3" id="KW-0285">Flavoprotein</keyword>
<keyword evidence="7" id="KW-0274">FAD</keyword>
<evidence type="ECO:0000259" key="14">
    <source>
        <dbReference type="PROSITE" id="PS51384"/>
    </source>
</evidence>
<dbReference type="Gene3D" id="3.40.50.80">
    <property type="entry name" value="Nucleotide-binding domain of ferredoxin-NADP reductase (FNR) module"/>
    <property type="match status" value="1"/>
</dbReference>
<evidence type="ECO:0000256" key="9">
    <source>
        <dbReference type="ARBA" id="ARBA00023002"/>
    </source>
</evidence>
<keyword evidence="12 13" id="KW-0472">Membrane</keyword>
<keyword evidence="16" id="KW-1185">Reference proteome</keyword>
<feature type="transmembrane region" description="Helical" evidence="13">
    <location>
        <begin position="156"/>
        <end position="173"/>
    </location>
</feature>
<keyword evidence="4 13" id="KW-0812">Transmembrane</keyword>
<reference evidence="15 16" key="1">
    <citation type="submission" date="2018-01" db="EMBL/GenBank/DDBJ databases">
        <title>Halomonas endophytica sp. nov., isolated from storage liquid in the stems of Populus euphratica.</title>
        <authorList>
            <person name="Chen C."/>
        </authorList>
    </citation>
    <scope>NUCLEOTIDE SEQUENCE [LARGE SCALE GENOMIC DNA]</scope>
    <source>
        <strain evidence="15 16">DSM 26881</strain>
    </source>
</reference>
<dbReference type="PANTHER" id="PTHR47354:SF8">
    <property type="entry name" value="1,2-PHENYLACETYL-COA EPOXIDASE, SUBUNIT E"/>
    <property type="match status" value="1"/>
</dbReference>
<keyword evidence="6" id="KW-0479">Metal-binding</keyword>
<feature type="transmembrane region" description="Helical" evidence="13">
    <location>
        <begin position="83"/>
        <end position="104"/>
    </location>
</feature>
<gene>
    <name evidence="15" type="ORF">C1H66_07135</name>
</gene>
<dbReference type="Pfam" id="PF00175">
    <property type="entry name" value="NAD_binding_1"/>
    <property type="match status" value="1"/>
</dbReference>
<comment type="cofactor">
    <cofactor evidence="1">
        <name>FAD</name>
        <dbReference type="ChEBI" id="CHEBI:57692"/>
    </cofactor>
</comment>
<dbReference type="SUPFAM" id="SSF63380">
    <property type="entry name" value="Riboflavin synthase domain-like"/>
    <property type="match status" value="1"/>
</dbReference>
<accession>A0A2N7TQ26</accession>
<evidence type="ECO:0000256" key="12">
    <source>
        <dbReference type="ARBA" id="ARBA00023136"/>
    </source>
</evidence>
<evidence type="ECO:0000313" key="15">
    <source>
        <dbReference type="EMBL" id="PMR70311.1"/>
    </source>
</evidence>
<dbReference type="Pfam" id="PF01794">
    <property type="entry name" value="Ferric_reduct"/>
    <property type="match status" value="1"/>
</dbReference>
<dbReference type="InterPro" id="IPR013130">
    <property type="entry name" value="Fe3_Rdtase_TM_dom"/>
</dbReference>
<dbReference type="GO" id="GO:0046872">
    <property type="term" value="F:metal ion binding"/>
    <property type="evidence" value="ECO:0007669"/>
    <property type="project" value="UniProtKB-KW"/>
</dbReference>
<name>A0A2N7TQ26_9GAMM</name>
<evidence type="ECO:0000256" key="13">
    <source>
        <dbReference type="SAM" id="Phobius"/>
    </source>
</evidence>